<dbReference type="Proteomes" id="UP000662200">
    <property type="component" value="Unassembled WGS sequence"/>
</dbReference>
<sequence length="115" mass="13344">MKELDRHAFLDCLNGIRLSWAHVELRDPYGVPADVEQVERWRRGESTQPAYYADFVPMVEGLTRRGCQIRRVKVVCEPLNDYHRWAYRPPTSMCWTTKSWCTCSSTETAGWSSGS</sequence>
<feature type="domain" description="DUF6879" evidence="1">
    <location>
        <begin position="9"/>
        <end position="87"/>
    </location>
</feature>
<evidence type="ECO:0000313" key="2">
    <source>
        <dbReference type="EMBL" id="GGK43003.1"/>
    </source>
</evidence>
<protein>
    <recommendedName>
        <fullName evidence="1">DUF6879 domain-containing protein</fullName>
    </recommendedName>
</protein>
<dbReference type="AlphaFoldDB" id="A0A8J3FM35"/>
<reference evidence="2" key="1">
    <citation type="journal article" date="2014" name="Int. J. Syst. Evol. Microbiol.">
        <title>Complete genome sequence of Corynebacterium casei LMG S-19264T (=DSM 44701T), isolated from a smear-ripened cheese.</title>
        <authorList>
            <consortium name="US DOE Joint Genome Institute (JGI-PGF)"/>
            <person name="Walter F."/>
            <person name="Albersmeier A."/>
            <person name="Kalinowski J."/>
            <person name="Ruckert C."/>
        </authorList>
    </citation>
    <scope>NUCLEOTIDE SEQUENCE</scope>
    <source>
        <strain evidence="2">JCM 3091</strain>
    </source>
</reference>
<evidence type="ECO:0000313" key="3">
    <source>
        <dbReference type="Proteomes" id="UP000662200"/>
    </source>
</evidence>
<dbReference type="Pfam" id="PF21806">
    <property type="entry name" value="DUF6879"/>
    <property type="match status" value="1"/>
</dbReference>
<gene>
    <name evidence="2" type="ORF">GCM10010124_39770</name>
</gene>
<evidence type="ECO:0000259" key="1">
    <source>
        <dbReference type="Pfam" id="PF21806"/>
    </source>
</evidence>
<accession>A0A8J3FM35</accession>
<dbReference type="EMBL" id="BMQC01000024">
    <property type="protein sequence ID" value="GGK43003.1"/>
    <property type="molecule type" value="Genomic_DNA"/>
</dbReference>
<comment type="caution">
    <text evidence="2">The sequence shown here is derived from an EMBL/GenBank/DDBJ whole genome shotgun (WGS) entry which is preliminary data.</text>
</comment>
<reference evidence="2" key="2">
    <citation type="submission" date="2020-09" db="EMBL/GenBank/DDBJ databases">
        <authorList>
            <person name="Sun Q."/>
            <person name="Ohkuma M."/>
        </authorList>
    </citation>
    <scope>NUCLEOTIDE SEQUENCE</scope>
    <source>
        <strain evidence="2">JCM 3091</strain>
    </source>
</reference>
<keyword evidence="3" id="KW-1185">Reference proteome</keyword>
<organism evidence="2 3">
    <name type="scientific">Pilimelia terevasa</name>
    <dbReference type="NCBI Taxonomy" id="53372"/>
    <lineage>
        <taxon>Bacteria</taxon>
        <taxon>Bacillati</taxon>
        <taxon>Actinomycetota</taxon>
        <taxon>Actinomycetes</taxon>
        <taxon>Micromonosporales</taxon>
        <taxon>Micromonosporaceae</taxon>
        <taxon>Pilimelia</taxon>
    </lineage>
</organism>
<proteinExistence type="predicted"/>
<dbReference type="InterPro" id="IPR049244">
    <property type="entry name" value="DUF6879"/>
</dbReference>
<name>A0A8J3FM35_9ACTN</name>